<proteinExistence type="predicted"/>
<dbReference type="Proteomes" id="UP000294641">
    <property type="component" value="Unassembled WGS sequence"/>
</dbReference>
<organism evidence="1 3">
    <name type="scientific">Kurthia zopfii</name>
    <dbReference type="NCBI Taxonomy" id="1650"/>
    <lineage>
        <taxon>Bacteria</taxon>
        <taxon>Bacillati</taxon>
        <taxon>Bacillota</taxon>
        <taxon>Bacilli</taxon>
        <taxon>Bacillales</taxon>
        <taxon>Caryophanaceae</taxon>
        <taxon>Kurthia</taxon>
    </lineage>
</organism>
<protein>
    <submittedName>
        <fullName evidence="1">Uncharacterized protein</fullName>
    </submittedName>
</protein>
<accession>A0A8B4Q918</accession>
<dbReference type="AlphaFoldDB" id="A0A8B4Q918"/>
<dbReference type="EMBL" id="UGNP01000001">
    <property type="protein sequence ID" value="STX09193.1"/>
    <property type="molecule type" value="Genomic_DNA"/>
</dbReference>
<reference evidence="1 3" key="1">
    <citation type="submission" date="2018-06" db="EMBL/GenBank/DDBJ databases">
        <authorList>
            <consortium name="Pathogen Informatics"/>
            <person name="Doyle S."/>
        </authorList>
    </citation>
    <scope>NUCLEOTIDE SEQUENCE [LARGE SCALE GENOMIC DNA]</scope>
    <source>
        <strain evidence="1 3">NCTC10597</strain>
    </source>
</reference>
<dbReference type="OrthoDB" id="2366255at2"/>
<evidence type="ECO:0000313" key="2">
    <source>
        <dbReference type="EMBL" id="TDR35545.1"/>
    </source>
</evidence>
<dbReference type="RefSeq" id="WP_109348753.1">
    <property type="nucleotide sequence ID" value="NZ_BJUE01000007.1"/>
</dbReference>
<dbReference type="EMBL" id="SNZG01000030">
    <property type="protein sequence ID" value="TDR35545.1"/>
    <property type="molecule type" value="Genomic_DNA"/>
</dbReference>
<keyword evidence="4" id="KW-1185">Reference proteome</keyword>
<sequence>MTNVMKPILMGFDGPEPLAIVIVNRVAGNRFKKVCYDAAELQVVFEMYPTSEGYVLEVLMSEPLEEVV</sequence>
<gene>
    <name evidence="2" type="ORF">DFR61_13040</name>
    <name evidence="1" type="ORF">NCTC10597_00863</name>
</gene>
<reference evidence="2 4" key="2">
    <citation type="submission" date="2019-03" db="EMBL/GenBank/DDBJ databases">
        <title>Genomic Encyclopedia of Type Strains, Phase IV (KMG-IV): sequencing the most valuable type-strain genomes for metagenomic binning, comparative biology and taxonomic classification.</title>
        <authorList>
            <person name="Goeker M."/>
        </authorList>
    </citation>
    <scope>NUCLEOTIDE SEQUENCE [LARGE SCALE GENOMIC DNA]</scope>
    <source>
        <strain evidence="2 4">DSM 20580</strain>
    </source>
</reference>
<comment type="caution">
    <text evidence="1">The sequence shown here is derived from an EMBL/GenBank/DDBJ whole genome shotgun (WGS) entry which is preliminary data.</text>
</comment>
<evidence type="ECO:0000313" key="1">
    <source>
        <dbReference type="EMBL" id="STX09193.1"/>
    </source>
</evidence>
<dbReference type="Proteomes" id="UP000254330">
    <property type="component" value="Unassembled WGS sequence"/>
</dbReference>
<evidence type="ECO:0000313" key="3">
    <source>
        <dbReference type="Proteomes" id="UP000254330"/>
    </source>
</evidence>
<name>A0A8B4Q918_9BACL</name>
<evidence type="ECO:0000313" key="4">
    <source>
        <dbReference type="Proteomes" id="UP000294641"/>
    </source>
</evidence>